<keyword evidence="1" id="KW-1133">Transmembrane helix</keyword>
<feature type="transmembrane region" description="Helical" evidence="1">
    <location>
        <begin position="20"/>
        <end position="43"/>
    </location>
</feature>
<feature type="transmembrane region" description="Helical" evidence="1">
    <location>
        <begin position="49"/>
        <end position="69"/>
    </location>
</feature>
<keyword evidence="1" id="KW-0472">Membrane</keyword>
<proteinExistence type="predicted"/>
<organism evidence="2 3">
    <name type="scientific">Tenacibaculum phage Gundel_1</name>
    <dbReference type="NCBI Taxonomy" id="2745672"/>
    <lineage>
        <taxon>Viruses</taxon>
        <taxon>Duplodnaviria</taxon>
        <taxon>Heunggongvirae</taxon>
        <taxon>Uroviricota</taxon>
        <taxon>Caudoviricetes</taxon>
        <taxon>Pachyviridae</taxon>
        <taxon>Gundelvirus</taxon>
        <taxon>Gundelvirus Gundel</taxon>
    </lineage>
</organism>
<dbReference type="EMBL" id="MT732474">
    <property type="protein sequence ID" value="QQV91486.1"/>
    <property type="molecule type" value="Genomic_DNA"/>
</dbReference>
<name>A0A8E4ZL34_9CAUD</name>
<keyword evidence="1" id="KW-0812">Transmembrane</keyword>
<gene>
    <name evidence="2" type="ORF">Gundel1_52</name>
</gene>
<evidence type="ECO:0000313" key="2">
    <source>
        <dbReference type="EMBL" id="QQV91486.1"/>
    </source>
</evidence>
<keyword evidence="3" id="KW-1185">Reference proteome</keyword>
<accession>A0A8E4ZL34</accession>
<evidence type="ECO:0000256" key="1">
    <source>
        <dbReference type="SAM" id="Phobius"/>
    </source>
</evidence>
<dbReference type="Proteomes" id="UP000693868">
    <property type="component" value="Segment"/>
</dbReference>
<protein>
    <submittedName>
        <fullName evidence="2">Uncharacterized protein</fullName>
    </submittedName>
</protein>
<reference evidence="2" key="1">
    <citation type="submission" date="2020-07" db="EMBL/GenBank/DDBJ databases">
        <title>Highly diverse flavobacterial phages as mortality factor during North Sea spring blooms.</title>
        <authorList>
            <person name="Bartlau N."/>
            <person name="Wichels A."/>
            <person name="Krohne G."/>
            <person name="Adriaenssens E.M."/>
            <person name="Heins A."/>
            <person name="Fuchs B.M."/>
            <person name="Amann R."/>
            <person name="Moraru C."/>
        </authorList>
    </citation>
    <scope>NUCLEOTIDE SEQUENCE</scope>
</reference>
<sequence length="138" mass="16599">MRHLIIRLFFLSYLTRFLGITFRFTRLAPVIVPLICLGGYLSIKDKQSAILYSITALIVIIFYVPNYYLKKTKIRLQELNNDQKWFFIRRTFIKKIDYKQVESINYKMKINNNKYFYNVVPFLFISIPPTIIILLLIF</sequence>
<evidence type="ECO:0000313" key="3">
    <source>
        <dbReference type="Proteomes" id="UP000693868"/>
    </source>
</evidence>
<feature type="transmembrane region" description="Helical" evidence="1">
    <location>
        <begin position="115"/>
        <end position="137"/>
    </location>
</feature>